<dbReference type="HOGENOM" id="CLU_2249860_0_0_1"/>
<dbReference type="RefSeq" id="XP_007739176.1">
    <property type="nucleotide sequence ID" value="XM_007740986.1"/>
</dbReference>
<organism evidence="2 3">
    <name type="scientific">Cladophialophora psammophila CBS 110553</name>
    <dbReference type="NCBI Taxonomy" id="1182543"/>
    <lineage>
        <taxon>Eukaryota</taxon>
        <taxon>Fungi</taxon>
        <taxon>Dikarya</taxon>
        <taxon>Ascomycota</taxon>
        <taxon>Pezizomycotina</taxon>
        <taxon>Eurotiomycetes</taxon>
        <taxon>Chaetothyriomycetidae</taxon>
        <taxon>Chaetothyriales</taxon>
        <taxon>Herpotrichiellaceae</taxon>
        <taxon>Cladophialophora</taxon>
    </lineage>
</organism>
<comment type="caution">
    <text evidence="2">The sequence shown here is derived from an EMBL/GenBank/DDBJ whole genome shotgun (WGS) entry which is preliminary data.</text>
</comment>
<gene>
    <name evidence="2" type="ORF">A1O5_00366</name>
</gene>
<dbReference type="STRING" id="1182543.W9Y053"/>
<accession>W9Y053</accession>
<name>W9Y053_9EURO</name>
<feature type="compositionally biased region" description="Acidic residues" evidence="1">
    <location>
        <begin position="12"/>
        <end position="30"/>
    </location>
</feature>
<feature type="compositionally biased region" description="Polar residues" evidence="1">
    <location>
        <begin position="83"/>
        <end position="98"/>
    </location>
</feature>
<dbReference type="GeneID" id="19185103"/>
<dbReference type="EMBL" id="AMGX01000001">
    <property type="protein sequence ID" value="EXJ75859.1"/>
    <property type="molecule type" value="Genomic_DNA"/>
</dbReference>
<feature type="region of interest" description="Disordered" evidence="1">
    <location>
        <begin position="1"/>
        <end position="43"/>
    </location>
</feature>
<keyword evidence="3" id="KW-1185">Reference proteome</keyword>
<reference evidence="2 3" key="1">
    <citation type="submission" date="2013-03" db="EMBL/GenBank/DDBJ databases">
        <title>The Genome Sequence of Cladophialophora psammophila CBS 110553.</title>
        <authorList>
            <consortium name="The Broad Institute Genomics Platform"/>
            <person name="Cuomo C."/>
            <person name="de Hoog S."/>
            <person name="Gorbushina A."/>
            <person name="Walker B."/>
            <person name="Young S.K."/>
            <person name="Zeng Q."/>
            <person name="Gargeya S."/>
            <person name="Fitzgerald M."/>
            <person name="Haas B."/>
            <person name="Abouelleil A."/>
            <person name="Allen A.W."/>
            <person name="Alvarado L."/>
            <person name="Arachchi H.M."/>
            <person name="Berlin A.M."/>
            <person name="Chapman S.B."/>
            <person name="Gainer-Dewar J."/>
            <person name="Goldberg J."/>
            <person name="Griggs A."/>
            <person name="Gujja S."/>
            <person name="Hansen M."/>
            <person name="Howarth C."/>
            <person name="Imamovic A."/>
            <person name="Ireland A."/>
            <person name="Larimer J."/>
            <person name="McCowan C."/>
            <person name="Murphy C."/>
            <person name="Pearson M."/>
            <person name="Poon T.W."/>
            <person name="Priest M."/>
            <person name="Roberts A."/>
            <person name="Saif S."/>
            <person name="Shea T."/>
            <person name="Sisk P."/>
            <person name="Sykes S."/>
            <person name="Wortman J."/>
            <person name="Nusbaum C."/>
            <person name="Birren B."/>
        </authorList>
    </citation>
    <scope>NUCLEOTIDE SEQUENCE [LARGE SCALE GENOMIC DNA]</scope>
    <source>
        <strain evidence="2 3">CBS 110553</strain>
    </source>
</reference>
<evidence type="ECO:0000313" key="3">
    <source>
        <dbReference type="Proteomes" id="UP000019471"/>
    </source>
</evidence>
<sequence length="104" mass="10920">MAVVAVTNASILDDDDGDDDDDDDDEETVEELAGVNFLDLDPLDNTRQNQEEHAKQFEGLGAIRAVQKKILKLADEATTATASAPNTLGSNITLSGISVGSDGT</sequence>
<evidence type="ECO:0000256" key="1">
    <source>
        <dbReference type="SAM" id="MobiDB-lite"/>
    </source>
</evidence>
<dbReference type="AlphaFoldDB" id="W9Y053"/>
<evidence type="ECO:0000313" key="2">
    <source>
        <dbReference type="EMBL" id="EXJ75859.1"/>
    </source>
</evidence>
<feature type="region of interest" description="Disordered" evidence="1">
    <location>
        <begin position="83"/>
        <end position="104"/>
    </location>
</feature>
<dbReference type="OrthoDB" id="10583889at2759"/>
<proteinExistence type="predicted"/>
<dbReference type="Proteomes" id="UP000019471">
    <property type="component" value="Unassembled WGS sequence"/>
</dbReference>
<protein>
    <submittedName>
        <fullName evidence="2">Uncharacterized protein</fullName>
    </submittedName>
</protein>